<organism evidence="11 12">
    <name type="scientific">Aspergillus flavus</name>
    <dbReference type="NCBI Taxonomy" id="5059"/>
    <lineage>
        <taxon>Eukaryota</taxon>
        <taxon>Fungi</taxon>
        <taxon>Dikarya</taxon>
        <taxon>Ascomycota</taxon>
        <taxon>Pezizomycotina</taxon>
        <taxon>Eurotiomycetes</taxon>
        <taxon>Eurotiomycetidae</taxon>
        <taxon>Eurotiales</taxon>
        <taxon>Aspergillaceae</taxon>
        <taxon>Aspergillus</taxon>
        <taxon>Aspergillus subgen. Circumdati</taxon>
    </lineage>
</organism>
<feature type="signal peptide" evidence="9">
    <location>
        <begin position="1"/>
        <end position="31"/>
    </location>
</feature>
<keyword evidence="8" id="KW-0449">Lipoprotein</keyword>
<evidence type="ECO:0000256" key="5">
    <source>
        <dbReference type="ARBA" id="ARBA00022622"/>
    </source>
</evidence>
<protein>
    <recommendedName>
        <fullName evidence="10">CFEM domain-containing protein</fullName>
    </recommendedName>
</protein>
<name>A0AB74CEE2_ASPFL</name>
<evidence type="ECO:0000256" key="1">
    <source>
        <dbReference type="ARBA" id="ARBA00004589"/>
    </source>
</evidence>
<dbReference type="EMBL" id="QQZZ01000052">
    <property type="protein sequence ID" value="RMZ44999.1"/>
    <property type="molecule type" value="Genomic_DNA"/>
</dbReference>
<feature type="domain" description="CFEM" evidence="10">
    <location>
        <begin position="31"/>
        <end position="96"/>
    </location>
</feature>
<comment type="subcellular location">
    <subcellularLocation>
        <location evidence="1">Membrane</location>
        <topology evidence="1">Lipid-anchor</topology>
        <topology evidence="1">GPI-anchor</topology>
    </subcellularLocation>
    <subcellularLocation>
        <location evidence="2">Secreted</location>
    </subcellularLocation>
</comment>
<evidence type="ECO:0000256" key="9">
    <source>
        <dbReference type="SAM" id="SignalP"/>
    </source>
</evidence>
<dbReference type="AlphaFoldDB" id="A0AB74CEE2"/>
<dbReference type="InterPro" id="IPR008427">
    <property type="entry name" value="Extracellular_membr_CFEM_dom"/>
</dbReference>
<evidence type="ECO:0000313" key="11">
    <source>
        <dbReference type="EMBL" id="RMZ44999.1"/>
    </source>
</evidence>
<accession>A0AB74CEE2</accession>
<evidence type="ECO:0000313" key="12">
    <source>
        <dbReference type="Proteomes" id="UP000275480"/>
    </source>
</evidence>
<dbReference type="Proteomes" id="UP000275480">
    <property type="component" value="Unassembled WGS sequence"/>
</dbReference>
<gene>
    <name evidence="11" type="ORF">CA14_006716</name>
</gene>
<keyword evidence="6 9" id="KW-0732">Signal</keyword>
<evidence type="ECO:0000256" key="2">
    <source>
        <dbReference type="ARBA" id="ARBA00004613"/>
    </source>
</evidence>
<reference evidence="11 12" key="1">
    <citation type="submission" date="2018-07" db="EMBL/GenBank/DDBJ databases">
        <title>Identification of spontaneous genetic mutation associated with occurrence of a yellow conidial color mutant of Aspergillus flavus.</title>
        <authorList>
            <person name="Chang P.-K."/>
            <person name="Mack B.M."/>
            <person name="Scharfenstein L."/>
            <person name="Gilbert M.K."/>
        </authorList>
    </citation>
    <scope>NUCLEOTIDE SEQUENCE [LARGE SCALE GENOMIC DNA]</scope>
    <source>
        <strain evidence="11 12">CA14</strain>
    </source>
</reference>
<sequence length="101" mass="10921">MRVLQDTTNIHTKMKLSLAVSLTALVAAVMAQNVPPCLAACVQEVKICKGIDIFCFCKRGDFQAAMRQCMGGNDGNSGKCSKGDQDIAYDFQRSVCGQQKV</sequence>
<evidence type="ECO:0000256" key="3">
    <source>
        <dbReference type="ARBA" id="ARBA00010031"/>
    </source>
</evidence>
<keyword evidence="5" id="KW-0336">GPI-anchor</keyword>
<evidence type="ECO:0000256" key="6">
    <source>
        <dbReference type="ARBA" id="ARBA00022729"/>
    </source>
</evidence>
<feature type="chain" id="PRO_5044504357" description="CFEM domain-containing protein" evidence="9">
    <location>
        <begin position="32"/>
        <end position="101"/>
    </location>
</feature>
<keyword evidence="4" id="KW-0964">Secreted</keyword>
<dbReference type="Pfam" id="PF05730">
    <property type="entry name" value="CFEM"/>
    <property type="match status" value="1"/>
</dbReference>
<evidence type="ECO:0000259" key="10">
    <source>
        <dbReference type="Pfam" id="PF05730"/>
    </source>
</evidence>
<dbReference type="GO" id="GO:0098552">
    <property type="term" value="C:side of membrane"/>
    <property type="evidence" value="ECO:0007669"/>
    <property type="project" value="UniProtKB-KW"/>
</dbReference>
<keyword evidence="5" id="KW-0325">Glycoprotein</keyword>
<keyword evidence="7" id="KW-1015">Disulfide bond</keyword>
<comment type="caution">
    <text evidence="11">The sequence shown here is derived from an EMBL/GenBank/DDBJ whole genome shotgun (WGS) entry which is preliminary data.</text>
</comment>
<evidence type="ECO:0000256" key="4">
    <source>
        <dbReference type="ARBA" id="ARBA00022525"/>
    </source>
</evidence>
<dbReference type="GO" id="GO:0005576">
    <property type="term" value="C:extracellular region"/>
    <property type="evidence" value="ECO:0007669"/>
    <property type="project" value="UniProtKB-SubCell"/>
</dbReference>
<proteinExistence type="inferred from homology"/>
<evidence type="ECO:0000256" key="7">
    <source>
        <dbReference type="ARBA" id="ARBA00023157"/>
    </source>
</evidence>
<comment type="similarity">
    <text evidence="3">Belongs to the RBT5 family.</text>
</comment>
<evidence type="ECO:0000256" key="8">
    <source>
        <dbReference type="ARBA" id="ARBA00023288"/>
    </source>
</evidence>
<keyword evidence="5" id="KW-0472">Membrane</keyword>